<dbReference type="EMBL" id="CP034458">
    <property type="protein sequence ID" value="QBM88287.1"/>
    <property type="molecule type" value="Genomic_DNA"/>
</dbReference>
<reference evidence="10" key="1">
    <citation type="submission" date="2019-03" db="EMBL/GenBank/DDBJ databases">
        <title>Snf2 controls pulcherriminic acid biosynthesis and connects pigmentation and antifungal activity of the yeast Metschnikowia pulcherrima.</title>
        <authorList>
            <person name="Gore-Lloyd D."/>
            <person name="Sumann I."/>
            <person name="Brachmann A.O."/>
            <person name="Schneeberger K."/>
            <person name="Ortiz-Merino R.A."/>
            <person name="Moreno-Beltran M."/>
            <person name="Schlaefli M."/>
            <person name="Kirner P."/>
            <person name="Santos Kron A."/>
            <person name="Wolfe K.H."/>
            <person name="Piel J."/>
            <person name="Ahrens C.H."/>
            <person name="Henk D."/>
            <person name="Freimoser F.M."/>
        </authorList>
    </citation>
    <scope>NUCLEOTIDE SEQUENCE [LARGE SCALE GENOMIC DNA]</scope>
    <source>
        <strain evidence="10">APC 1.2</strain>
    </source>
</reference>
<dbReference type="AlphaFoldDB" id="A0A4P6XLR6"/>
<evidence type="ECO:0000256" key="5">
    <source>
        <dbReference type="ARBA" id="ARBA00023054"/>
    </source>
</evidence>
<feature type="coiled-coil region" evidence="7">
    <location>
        <begin position="362"/>
        <end position="389"/>
    </location>
</feature>
<keyword evidence="4 6" id="KW-0067">ATP-binding</keyword>
<name>A0A4P6XLR6_9ASCO</name>
<proteinExistence type="inferred from homology"/>
<dbReference type="GO" id="GO:0005875">
    <property type="term" value="C:microtubule associated complex"/>
    <property type="evidence" value="ECO:0007669"/>
    <property type="project" value="TreeGrafter"/>
</dbReference>
<sequence>MTTNVNVIVRVRPLLPREDSECLVRMPADEPGVTYVDHPKGVKSYVFDESVWSHSETQMNYKDNLSFYRSCGYNLLEHLYQGFNVCLLAYGQTGSGKTYTMMGAKEDYGIIPLVVRDVLRQKTALIKDKINCEVTFSYVEIYNEKVRDLLGSSKVCRVREDPVLGPYIEGLTNKSIESFGDFCRFLNTGNALRTTASTKMNDASSRSHAVLTFTLRQTRFEDDADSGQNIGTPVEEIVSNIKLVDLAGSERLAKTQVYNQADRLKEGSQINKSLTVLGRCISILSLGAKAVVPYRDSVLTYLLRENLSGNSRTSMIFCISPTDYVETCQTLGYATQVKKIKTKAKASASKLLTLPIDFEALQKTDQSTIEVLKDEIEALNRQLQDKAKGDDKGLSSLVTYLSRESERQTFEIKYLRNEARIKHDAAKELKAQNWYLGSEIKTMLQNQLQREHQRLLECAGDLMERCGEEADVLQELLTQFSKGRRHKALG</sequence>
<keyword evidence="2" id="KW-0963">Cytoplasm</keyword>
<dbReference type="InterPro" id="IPR036961">
    <property type="entry name" value="Kinesin_motor_dom_sf"/>
</dbReference>
<organism evidence="9 10">
    <name type="scientific">Metschnikowia aff. pulcherrima</name>
    <dbReference type="NCBI Taxonomy" id="2163413"/>
    <lineage>
        <taxon>Eukaryota</taxon>
        <taxon>Fungi</taxon>
        <taxon>Dikarya</taxon>
        <taxon>Ascomycota</taxon>
        <taxon>Saccharomycotina</taxon>
        <taxon>Pichiomycetes</taxon>
        <taxon>Metschnikowiaceae</taxon>
        <taxon>Metschnikowia</taxon>
    </lineage>
</organism>
<evidence type="ECO:0000256" key="4">
    <source>
        <dbReference type="ARBA" id="ARBA00022840"/>
    </source>
</evidence>
<keyword evidence="3 6" id="KW-0547">Nucleotide-binding</keyword>
<evidence type="ECO:0000313" key="10">
    <source>
        <dbReference type="Proteomes" id="UP000292447"/>
    </source>
</evidence>
<evidence type="ECO:0000313" key="9">
    <source>
        <dbReference type="EMBL" id="QBM88287.1"/>
    </source>
</evidence>
<dbReference type="InterPro" id="IPR027640">
    <property type="entry name" value="Kinesin-like_fam"/>
</dbReference>
<evidence type="ECO:0000256" key="6">
    <source>
        <dbReference type="PROSITE-ProRule" id="PRU00283"/>
    </source>
</evidence>
<dbReference type="GO" id="GO:0005737">
    <property type="term" value="C:cytoplasm"/>
    <property type="evidence" value="ECO:0007669"/>
    <property type="project" value="UniProtKB-SubCell"/>
</dbReference>
<accession>A0A4P6XLR6</accession>
<dbReference type="PROSITE" id="PS50067">
    <property type="entry name" value="KINESIN_MOTOR_2"/>
    <property type="match status" value="1"/>
</dbReference>
<dbReference type="PRINTS" id="PR00380">
    <property type="entry name" value="KINESINHEAVY"/>
</dbReference>
<feature type="binding site" evidence="6">
    <location>
        <begin position="91"/>
        <end position="98"/>
    </location>
    <ligand>
        <name>ATP</name>
        <dbReference type="ChEBI" id="CHEBI:30616"/>
    </ligand>
</feature>
<comment type="subcellular location">
    <subcellularLocation>
        <location evidence="1">Cytoplasm</location>
    </subcellularLocation>
</comment>
<evidence type="ECO:0000256" key="3">
    <source>
        <dbReference type="ARBA" id="ARBA00022741"/>
    </source>
</evidence>
<evidence type="ECO:0000259" key="8">
    <source>
        <dbReference type="PROSITE" id="PS50067"/>
    </source>
</evidence>
<dbReference type="SMART" id="SM00129">
    <property type="entry name" value="KISc"/>
    <property type="match status" value="1"/>
</dbReference>
<feature type="domain" description="Kinesin motor" evidence="8">
    <location>
        <begin position="4"/>
        <end position="340"/>
    </location>
</feature>
<dbReference type="GO" id="GO:0003777">
    <property type="term" value="F:microtubule motor activity"/>
    <property type="evidence" value="ECO:0007669"/>
    <property type="project" value="InterPro"/>
</dbReference>
<dbReference type="GO" id="GO:0007018">
    <property type="term" value="P:microtubule-based movement"/>
    <property type="evidence" value="ECO:0007669"/>
    <property type="project" value="InterPro"/>
</dbReference>
<keyword evidence="6" id="KW-0505">Motor protein</keyword>
<gene>
    <name evidence="9" type="primary">MPUL0C02530</name>
    <name evidence="9" type="ORF">METSCH_C02530</name>
</gene>
<dbReference type="PANTHER" id="PTHR47969">
    <property type="entry name" value="CHROMOSOME-ASSOCIATED KINESIN KIF4A-RELATED"/>
    <property type="match status" value="1"/>
</dbReference>
<dbReference type="STRING" id="2163413.A0A4P6XLR6"/>
<protein>
    <submittedName>
        <fullName evidence="9">Kinesin motor domain-containing protein</fullName>
    </submittedName>
</protein>
<dbReference type="SUPFAM" id="SSF52540">
    <property type="entry name" value="P-loop containing nucleoside triphosphate hydrolases"/>
    <property type="match status" value="1"/>
</dbReference>
<dbReference type="GO" id="GO:0007052">
    <property type="term" value="P:mitotic spindle organization"/>
    <property type="evidence" value="ECO:0007669"/>
    <property type="project" value="TreeGrafter"/>
</dbReference>
<keyword evidence="10" id="KW-1185">Reference proteome</keyword>
<evidence type="ECO:0000256" key="1">
    <source>
        <dbReference type="ARBA" id="ARBA00004496"/>
    </source>
</evidence>
<keyword evidence="5 7" id="KW-0175">Coiled coil</keyword>
<dbReference type="GO" id="GO:0051231">
    <property type="term" value="P:spindle elongation"/>
    <property type="evidence" value="ECO:0007669"/>
    <property type="project" value="TreeGrafter"/>
</dbReference>
<evidence type="ECO:0000256" key="7">
    <source>
        <dbReference type="SAM" id="Coils"/>
    </source>
</evidence>
<dbReference type="Pfam" id="PF00225">
    <property type="entry name" value="Kinesin"/>
    <property type="match status" value="1"/>
</dbReference>
<dbReference type="InterPro" id="IPR027417">
    <property type="entry name" value="P-loop_NTPase"/>
</dbReference>
<dbReference type="Gene3D" id="3.40.850.10">
    <property type="entry name" value="Kinesin motor domain"/>
    <property type="match status" value="1"/>
</dbReference>
<dbReference type="InterPro" id="IPR001752">
    <property type="entry name" value="Kinesin_motor_dom"/>
</dbReference>
<dbReference type="GO" id="GO:0008017">
    <property type="term" value="F:microtubule binding"/>
    <property type="evidence" value="ECO:0007669"/>
    <property type="project" value="InterPro"/>
</dbReference>
<dbReference type="GO" id="GO:0005524">
    <property type="term" value="F:ATP binding"/>
    <property type="evidence" value="ECO:0007669"/>
    <property type="project" value="UniProtKB-UniRule"/>
</dbReference>
<comment type="similarity">
    <text evidence="6">Belongs to the TRAFAC class myosin-kinesin ATPase superfamily. Kinesin family.</text>
</comment>
<dbReference type="PANTHER" id="PTHR47969:SF15">
    <property type="entry name" value="CHROMOSOME-ASSOCIATED KINESIN KIF4A-RELATED"/>
    <property type="match status" value="1"/>
</dbReference>
<evidence type="ECO:0000256" key="2">
    <source>
        <dbReference type="ARBA" id="ARBA00022490"/>
    </source>
</evidence>
<dbReference type="Proteomes" id="UP000292447">
    <property type="component" value="Chromosome III"/>
</dbReference>